<evidence type="ECO:0000256" key="3">
    <source>
        <dbReference type="ARBA" id="ARBA00023163"/>
    </source>
</evidence>
<dbReference type="OrthoDB" id="9800334at2"/>
<keyword evidence="3" id="KW-0804">Transcription</keyword>
<protein>
    <submittedName>
        <fullName evidence="5">MerR family transcriptional regulator</fullName>
    </submittedName>
</protein>
<gene>
    <name evidence="5" type="ORF">DT594_15930</name>
</gene>
<keyword evidence="6" id="KW-1185">Reference proteome</keyword>
<organism evidence="5 6">
    <name type="scientific">Halopseudomonas laoshanensis</name>
    <dbReference type="NCBI Taxonomy" id="2268758"/>
    <lineage>
        <taxon>Bacteria</taxon>
        <taxon>Pseudomonadati</taxon>
        <taxon>Pseudomonadota</taxon>
        <taxon>Gammaproteobacteria</taxon>
        <taxon>Pseudomonadales</taxon>
        <taxon>Pseudomonadaceae</taxon>
        <taxon>Halopseudomonas</taxon>
    </lineage>
</organism>
<dbReference type="Gene3D" id="1.10.1660.10">
    <property type="match status" value="1"/>
</dbReference>
<dbReference type="EMBL" id="QOVF01000006">
    <property type="protein sequence ID" value="KAA0692443.1"/>
    <property type="molecule type" value="Genomic_DNA"/>
</dbReference>
<evidence type="ECO:0000313" key="5">
    <source>
        <dbReference type="EMBL" id="KAA0692443.1"/>
    </source>
</evidence>
<sequence length="325" mass="35565">MTTMTLPPASSAPPLDLSNEDLYPIREVSRLTGVNSVTLRAWERRYGLLVPHRTPSGHRLYSMADIERVRSVMSWIDRGVAVSKVASIIDRQVKPAAVSEPVTEVGVAAAAIVTAADLQSWQTRLIEAVNAFDLRSLDLIYGQVQGDYPMSVMFDDVLLPVWKRFLDSDEGSGLSGQWAFLDAYLRGRLFQRLSYRRPGYPSVMFAGLPGPQKELEMLVAAAFIAAAEVDVVYLPAVPSISELTDMAQRCGCDALALYGGRTIEDDLLKSLRRMEQALECPVAVVGALCEVQPAELLRAGMVLLGEPAEGLSAKMRLLLAGRLEE</sequence>
<dbReference type="PROSITE" id="PS50937">
    <property type="entry name" value="HTH_MERR_2"/>
    <property type="match status" value="1"/>
</dbReference>
<evidence type="ECO:0000256" key="2">
    <source>
        <dbReference type="ARBA" id="ARBA00023125"/>
    </source>
</evidence>
<dbReference type="Gene3D" id="3.40.50.280">
    <property type="entry name" value="Cobalamin-binding domain"/>
    <property type="match status" value="1"/>
</dbReference>
<dbReference type="GO" id="GO:0003677">
    <property type="term" value="F:DNA binding"/>
    <property type="evidence" value="ECO:0007669"/>
    <property type="project" value="UniProtKB-KW"/>
</dbReference>
<dbReference type="InterPro" id="IPR000551">
    <property type="entry name" value="MerR-type_HTH_dom"/>
</dbReference>
<dbReference type="PANTHER" id="PTHR30204:SF67">
    <property type="entry name" value="HTH-TYPE TRANSCRIPTIONAL REGULATOR MLRA-RELATED"/>
    <property type="match status" value="1"/>
</dbReference>
<dbReference type="InterPro" id="IPR047057">
    <property type="entry name" value="MerR_fam"/>
</dbReference>
<dbReference type="SMART" id="SM00422">
    <property type="entry name" value="HTH_MERR"/>
    <property type="match status" value="1"/>
</dbReference>
<keyword evidence="1" id="KW-0805">Transcription regulation</keyword>
<feature type="domain" description="HTH merR-type" evidence="4">
    <location>
        <begin position="22"/>
        <end position="91"/>
    </location>
</feature>
<reference evidence="5 6" key="1">
    <citation type="submission" date="2018-07" db="EMBL/GenBank/DDBJ databases">
        <title>Pseudomonas laoshanensis sp. nov., isolated from soil.</title>
        <authorList>
            <person name="Sun J."/>
            <person name="Yu L."/>
            <person name="Wang M."/>
            <person name="Zhang C."/>
        </authorList>
    </citation>
    <scope>NUCLEOTIDE SEQUENCE [LARGE SCALE GENOMIC DNA]</scope>
    <source>
        <strain evidence="5 6">Y22</strain>
    </source>
</reference>
<evidence type="ECO:0000313" key="6">
    <source>
        <dbReference type="Proteomes" id="UP000463138"/>
    </source>
</evidence>
<accession>A0A7V7KVV9</accession>
<evidence type="ECO:0000256" key="1">
    <source>
        <dbReference type="ARBA" id="ARBA00023015"/>
    </source>
</evidence>
<dbReference type="GO" id="GO:0003700">
    <property type="term" value="F:DNA-binding transcription factor activity"/>
    <property type="evidence" value="ECO:0007669"/>
    <property type="project" value="InterPro"/>
</dbReference>
<dbReference type="SUPFAM" id="SSF46955">
    <property type="entry name" value="Putative DNA-binding domain"/>
    <property type="match status" value="1"/>
</dbReference>
<name>A0A7V7KVV9_9GAMM</name>
<comment type="caution">
    <text evidence="5">The sequence shown here is derived from an EMBL/GenBank/DDBJ whole genome shotgun (WGS) entry which is preliminary data.</text>
</comment>
<dbReference type="Proteomes" id="UP000463138">
    <property type="component" value="Unassembled WGS sequence"/>
</dbReference>
<dbReference type="PANTHER" id="PTHR30204">
    <property type="entry name" value="REDOX-CYCLING DRUG-SENSING TRANSCRIPTIONAL ACTIVATOR SOXR"/>
    <property type="match status" value="1"/>
</dbReference>
<evidence type="ECO:0000259" key="4">
    <source>
        <dbReference type="PROSITE" id="PS50937"/>
    </source>
</evidence>
<proteinExistence type="predicted"/>
<dbReference type="InterPro" id="IPR009061">
    <property type="entry name" value="DNA-bd_dom_put_sf"/>
</dbReference>
<dbReference type="AlphaFoldDB" id="A0A7V7KVV9"/>
<dbReference type="Pfam" id="PF13411">
    <property type="entry name" value="MerR_1"/>
    <property type="match status" value="1"/>
</dbReference>
<dbReference type="CDD" id="cd01104">
    <property type="entry name" value="HTH_MlrA-CarA"/>
    <property type="match status" value="1"/>
</dbReference>
<keyword evidence="2" id="KW-0238">DNA-binding</keyword>